<comment type="pathway">
    <text evidence="2">Amino-acid biosynthesis; ergothioneine biosynthesis.</text>
</comment>
<dbReference type="EC" id="3.5.1.118" evidence="2"/>
<name>A0A143QMV7_RHOFA</name>
<dbReference type="EMBL" id="CP015220">
    <property type="protein sequence ID" value="AMY24126.1"/>
    <property type="molecule type" value="Genomic_DNA"/>
</dbReference>
<sequence length="246" mass="26676">MCRHLGYLGATTSVGSLLTRGDNSLRTQSFAPTDMRGGGTINADGFGVAWWDGDDTVRSYRNPMPIWTDPAVDDALPQLQSTSVIAAVRSATVGMPVERSACAPFTDERWAFSHNGVVFGWPESLAELWSEIPPTDALMLPAPTDAAGLWIVLRHLLRTHDPESALRMLVREVLARSPKARLNFLLSDGTSMYATAVHHSLSVLQTEDSVTIASEPVDDDPEWISIDDRSIVVATATGVTVSTLEE</sequence>
<dbReference type="PROSITE" id="PS51278">
    <property type="entry name" value="GATASE_TYPE_2"/>
    <property type="match status" value="1"/>
</dbReference>
<protein>
    <recommendedName>
        <fullName evidence="2">Gamma-glutamyl-hercynylcysteine sulfoxide hydrolase</fullName>
        <ecNumber evidence="2">3.5.1.118</ecNumber>
    </recommendedName>
    <alternativeName>
        <fullName evidence="2">Gamma-glutamyl hercynylcysteine S-oxide hydrolase</fullName>
    </alternativeName>
</protein>
<dbReference type="PANTHER" id="PTHR43187">
    <property type="entry name" value="GLUTAMINE AMIDOTRANSFERASE DUG3-RELATED"/>
    <property type="match status" value="1"/>
</dbReference>
<dbReference type="InterPro" id="IPR017932">
    <property type="entry name" value="GATase_2_dom"/>
</dbReference>
<dbReference type="NCBIfam" id="TIGR03442">
    <property type="entry name" value="ergothioneine biosynthesis protein EgtC"/>
    <property type="match status" value="1"/>
</dbReference>
<dbReference type="CDD" id="cd01908">
    <property type="entry name" value="YafJ"/>
    <property type="match status" value="1"/>
</dbReference>
<evidence type="ECO:0000256" key="2">
    <source>
        <dbReference type="HAMAP-Rule" id="MF_02036"/>
    </source>
</evidence>
<organism evidence="4 5">
    <name type="scientific">Rhodococcoides fascians</name>
    <name type="common">Rhodococcus fascians</name>
    <dbReference type="NCBI Taxonomy" id="1828"/>
    <lineage>
        <taxon>Bacteria</taxon>
        <taxon>Bacillati</taxon>
        <taxon>Actinomycetota</taxon>
        <taxon>Actinomycetes</taxon>
        <taxon>Mycobacteriales</taxon>
        <taxon>Nocardiaceae</taxon>
        <taxon>Rhodococcoides</taxon>
    </lineage>
</organism>
<evidence type="ECO:0000313" key="4">
    <source>
        <dbReference type="EMBL" id="AMY24126.1"/>
    </source>
</evidence>
<dbReference type="UniPathway" id="UPA01014"/>
<reference evidence="4 5" key="1">
    <citation type="journal article" date="2016" name="Genome Announc.">
        <title>Complete Genome and Plasmid Sequences for Rhodococcus fascians D188 and Draft Sequences for Rhodococcus Isolates PBTS 1 and PBTS 2.</title>
        <authorList>
            <person name="Stamler R.A."/>
            <person name="Vereecke D."/>
            <person name="Zhang Y."/>
            <person name="Schilkey F."/>
            <person name="Devitt N."/>
            <person name="Randall J.J."/>
        </authorList>
    </citation>
    <scope>NUCLEOTIDE SEQUENCE [LARGE SCALE GENOMIC DNA]</scope>
    <source>
        <strain evidence="4 5">PBTS2</strain>
    </source>
</reference>
<dbReference type="PANTHER" id="PTHR43187:SF2">
    <property type="entry name" value="GAMMA-GLUTAMYL-HERCYNYLCYSTEINE SULFOXIDE HYDROLASE"/>
    <property type="match status" value="1"/>
</dbReference>
<dbReference type="InterPro" id="IPR052373">
    <property type="entry name" value="Gamma-glu_amide_hydrolase"/>
</dbReference>
<dbReference type="GO" id="GO:0052699">
    <property type="term" value="P:ergothioneine biosynthetic process"/>
    <property type="evidence" value="ECO:0007669"/>
    <property type="project" value="UniProtKB-UniRule"/>
</dbReference>
<dbReference type="SUPFAM" id="SSF56235">
    <property type="entry name" value="N-terminal nucleophile aminohydrolases (Ntn hydrolases)"/>
    <property type="match status" value="1"/>
</dbReference>
<dbReference type="InterPro" id="IPR029055">
    <property type="entry name" value="Ntn_hydrolases_N"/>
</dbReference>
<dbReference type="AlphaFoldDB" id="A0A143QMV7"/>
<dbReference type="PATRIC" id="fig|1653479.3.peg.2862"/>
<dbReference type="Gene3D" id="3.60.20.10">
    <property type="entry name" value="Glutamine Phosphoribosylpyrophosphate, subunit 1, domain 1"/>
    <property type="match status" value="1"/>
</dbReference>
<dbReference type="KEGG" id="rhs:A3Q41_02833"/>
<evidence type="ECO:0000259" key="3">
    <source>
        <dbReference type="PROSITE" id="PS51278"/>
    </source>
</evidence>
<accession>A0A143QMV7</accession>
<proteinExistence type="inferred from homology"/>
<dbReference type="OrthoDB" id="9804310at2"/>
<reference evidence="5" key="2">
    <citation type="submission" date="2016-04" db="EMBL/GenBank/DDBJ databases">
        <title>Complete Genome and Plasmid Sequences for Rhodococcus fascians D188 and Draft Sequences for Rhodococcus spp. Isolates PBTS 1 and PBTS 2.</title>
        <authorList>
            <person name="Stamer R."/>
            <person name="Vereecke D."/>
            <person name="Zhang Y."/>
            <person name="Schilkey F."/>
            <person name="Devitt N."/>
            <person name="Randall J."/>
        </authorList>
    </citation>
    <scope>NUCLEOTIDE SEQUENCE [LARGE SCALE GENOMIC DNA]</scope>
    <source>
        <strain evidence="5">PBTS2</strain>
    </source>
</reference>
<keyword evidence="1 2" id="KW-0315">Glutamine amidotransferase</keyword>
<evidence type="ECO:0000313" key="5">
    <source>
        <dbReference type="Proteomes" id="UP000076038"/>
    </source>
</evidence>
<keyword evidence="5" id="KW-1185">Reference proteome</keyword>
<evidence type="ECO:0000256" key="1">
    <source>
        <dbReference type="ARBA" id="ARBA00022962"/>
    </source>
</evidence>
<keyword evidence="2 4" id="KW-0378">Hydrolase</keyword>
<dbReference type="HAMAP" id="MF_02036">
    <property type="entry name" value="EgtC"/>
    <property type="match status" value="1"/>
</dbReference>
<comment type="function">
    <text evidence="2">Catalyzes the hydrolysis of the gamma-glutamyl amide bond of hercynyl-gamma-L-glutamyl-L-cysteine sulfoxide to produce hercynylcysteine sulfoxide, a step in the biosynthesis pathway of ergothioneine.</text>
</comment>
<dbReference type="RefSeq" id="WP_032371209.1">
    <property type="nucleotide sequence ID" value="NZ_CP015220.1"/>
</dbReference>
<dbReference type="Pfam" id="PF13230">
    <property type="entry name" value="GATase_4"/>
    <property type="match status" value="1"/>
</dbReference>
<dbReference type="InterPro" id="IPR026869">
    <property type="entry name" value="EgtC-like"/>
</dbReference>
<dbReference type="InterPro" id="IPR017808">
    <property type="entry name" value="EgtC"/>
</dbReference>
<dbReference type="InterPro" id="IPR032889">
    <property type="entry name" value="EgtC_Actinobacteria"/>
</dbReference>
<dbReference type="Proteomes" id="UP000076038">
    <property type="component" value="Chromosome"/>
</dbReference>
<gene>
    <name evidence="2 4" type="primary">egtC</name>
    <name evidence="4" type="ORF">A3Q41_02833</name>
</gene>
<comment type="catalytic activity">
    <reaction evidence="2">
        <text>gamma-L-glutamyl-hercynylcysteine S-oxide + H2O = S-(hercyn-2-yl)-L-cysteine S-oxide + L-glutamate</text>
        <dbReference type="Rhea" id="RHEA:42684"/>
        <dbReference type="ChEBI" id="CHEBI:15377"/>
        <dbReference type="ChEBI" id="CHEBI:29985"/>
        <dbReference type="ChEBI" id="CHEBI:82703"/>
        <dbReference type="ChEBI" id="CHEBI:82706"/>
        <dbReference type="EC" id="3.5.1.118"/>
    </reaction>
</comment>
<feature type="domain" description="Glutamine amidotransferase type-2" evidence="3">
    <location>
        <begin position="2"/>
        <end position="246"/>
    </location>
</feature>
<dbReference type="GO" id="GO:0016811">
    <property type="term" value="F:hydrolase activity, acting on carbon-nitrogen (but not peptide) bonds, in linear amides"/>
    <property type="evidence" value="ECO:0007669"/>
    <property type="project" value="UniProtKB-UniRule"/>
</dbReference>